<feature type="compositionally biased region" description="Basic residues" evidence="1">
    <location>
        <begin position="91"/>
        <end position="100"/>
    </location>
</feature>
<sequence>MMKENVLVMPKREHLDNKRYQPCFVMGRCSRHSWGGRRDWRVQHRRVELHLCAFARRSFVCCERRCPHVKMASAAKEDGALGILQPLAHGHSQHSKRGRLGKQQAHHPPTPHTAARAQTPTTLPCCPVS</sequence>
<reference evidence="2" key="1">
    <citation type="journal article" date="2023" name="Science">
        <title>Genome structures resolve the early diversification of teleost fishes.</title>
        <authorList>
            <person name="Parey E."/>
            <person name="Louis A."/>
            <person name="Montfort J."/>
            <person name="Bouchez O."/>
            <person name="Roques C."/>
            <person name="Iampietro C."/>
            <person name="Lluch J."/>
            <person name="Castinel A."/>
            <person name="Donnadieu C."/>
            <person name="Desvignes T."/>
            <person name="Floi Bucao C."/>
            <person name="Jouanno E."/>
            <person name="Wen M."/>
            <person name="Mejri S."/>
            <person name="Dirks R."/>
            <person name="Jansen H."/>
            <person name="Henkel C."/>
            <person name="Chen W.J."/>
            <person name="Zahm M."/>
            <person name="Cabau C."/>
            <person name="Klopp C."/>
            <person name="Thompson A.W."/>
            <person name="Robinson-Rechavi M."/>
            <person name="Braasch I."/>
            <person name="Lecointre G."/>
            <person name="Bobe J."/>
            <person name="Postlethwait J.H."/>
            <person name="Berthelot C."/>
            <person name="Roest Crollius H."/>
            <person name="Guiguen Y."/>
        </authorList>
    </citation>
    <scope>NUCLEOTIDE SEQUENCE</scope>
    <source>
        <strain evidence="2">WJC10195</strain>
    </source>
</reference>
<gene>
    <name evidence="2" type="ORF">SKAU_G00283390</name>
</gene>
<accession>A0A9Q1EXG5</accession>
<name>A0A9Q1EXG5_SYNKA</name>
<dbReference type="AlphaFoldDB" id="A0A9Q1EXG5"/>
<keyword evidence="3" id="KW-1185">Reference proteome</keyword>
<feature type="region of interest" description="Disordered" evidence="1">
    <location>
        <begin position="89"/>
        <end position="129"/>
    </location>
</feature>
<evidence type="ECO:0000313" key="3">
    <source>
        <dbReference type="Proteomes" id="UP001152622"/>
    </source>
</evidence>
<organism evidence="2 3">
    <name type="scientific">Synaphobranchus kaupii</name>
    <name type="common">Kaup's arrowtooth eel</name>
    <dbReference type="NCBI Taxonomy" id="118154"/>
    <lineage>
        <taxon>Eukaryota</taxon>
        <taxon>Metazoa</taxon>
        <taxon>Chordata</taxon>
        <taxon>Craniata</taxon>
        <taxon>Vertebrata</taxon>
        <taxon>Euteleostomi</taxon>
        <taxon>Actinopterygii</taxon>
        <taxon>Neopterygii</taxon>
        <taxon>Teleostei</taxon>
        <taxon>Anguilliformes</taxon>
        <taxon>Synaphobranchidae</taxon>
        <taxon>Synaphobranchus</taxon>
    </lineage>
</organism>
<proteinExistence type="predicted"/>
<protein>
    <submittedName>
        <fullName evidence="2">Uncharacterized protein</fullName>
    </submittedName>
</protein>
<comment type="caution">
    <text evidence="2">The sequence shown here is derived from an EMBL/GenBank/DDBJ whole genome shotgun (WGS) entry which is preliminary data.</text>
</comment>
<dbReference type="Proteomes" id="UP001152622">
    <property type="component" value="Chromosome 11"/>
</dbReference>
<evidence type="ECO:0000313" key="2">
    <source>
        <dbReference type="EMBL" id="KAJ8346938.1"/>
    </source>
</evidence>
<evidence type="ECO:0000256" key="1">
    <source>
        <dbReference type="SAM" id="MobiDB-lite"/>
    </source>
</evidence>
<dbReference type="EMBL" id="JAINUF010000011">
    <property type="protein sequence ID" value="KAJ8346938.1"/>
    <property type="molecule type" value="Genomic_DNA"/>
</dbReference>